<proteinExistence type="predicted"/>
<sequence>MVHVLHSHPNLSGYKPSSSNDFEDTESDQNSWGDDSSDESSGNENGGWVYVEHSAECDIREKPEAHLALAGEMQCTWAKLLGTQHKVDPIGDVPNFNVCCFDSPPGTSSPEMTAQNSEKQLCSSASDHDGNPCSDQCYLRLKVAKDLPEGSAVNYLRRFGNRSSGEEGRTPGSPSAEETCDDSMHHEMGKRKVPKNTTELPENLTLVSDDIQEEWKVESREPDNNESLMSTKAQSESASDKFSYPLSVFLDKGLRTVPDVEQKALATVQNGLISRNLLSGLKTCIELSSDMFDDKAGMLRGAVGMPSSFSEDEET</sequence>
<dbReference type="AlphaFoldDB" id="A0A7J0GFC2"/>
<keyword evidence="3" id="KW-1185">Reference proteome</keyword>
<reference evidence="2 3" key="1">
    <citation type="submission" date="2019-07" db="EMBL/GenBank/DDBJ databases">
        <title>De Novo Assembly of kiwifruit Actinidia rufa.</title>
        <authorList>
            <person name="Sugita-Konishi S."/>
            <person name="Sato K."/>
            <person name="Mori E."/>
            <person name="Abe Y."/>
            <person name="Kisaki G."/>
            <person name="Hamano K."/>
            <person name="Suezawa K."/>
            <person name="Otani M."/>
            <person name="Fukuda T."/>
            <person name="Manabe T."/>
            <person name="Gomi K."/>
            <person name="Tabuchi M."/>
            <person name="Akimitsu K."/>
            <person name="Kataoka I."/>
        </authorList>
    </citation>
    <scope>NUCLEOTIDE SEQUENCE [LARGE SCALE GENOMIC DNA]</scope>
    <source>
        <strain evidence="3">cv. Fuchu</strain>
    </source>
</reference>
<feature type="region of interest" description="Disordered" evidence="1">
    <location>
        <begin position="1"/>
        <end position="47"/>
    </location>
</feature>
<feature type="compositionally biased region" description="Polar residues" evidence="1">
    <location>
        <begin position="225"/>
        <end position="236"/>
    </location>
</feature>
<evidence type="ECO:0000313" key="3">
    <source>
        <dbReference type="Proteomes" id="UP000585474"/>
    </source>
</evidence>
<evidence type="ECO:0000256" key="1">
    <source>
        <dbReference type="SAM" id="MobiDB-lite"/>
    </source>
</evidence>
<feature type="region of interest" description="Disordered" evidence="1">
    <location>
        <begin position="217"/>
        <end position="236"/>
    </location>
</feature>
<feature type="compositionally biased region" description="Low complexity" evidence="1">
    <location>
        <begin position="30"/>
        <end position="47"/>
    </location>
</feature>
<evidence type="ECO:0000313" key="2">
    <source>
        <dbReference type="EMBL" id="GFZ09418.1"/>
    </source>
</evidence>
<feature type="region of interest" description="Disordered" evidence="1">
    <location>
        <begin position="158"/>
        <end position="198"/>
    </location>
</feature>
<dbReference type="EMBL" id="BJWL01000021">
    <property type="protein sequence ID" value="GFZ09418.1"/>
    <property type="molecule type" value="Genomic_DNA"/>
</dbReference>
<dbReference type="Proteomes" id="UP000585474">
    <property type="component" value="Unassembled WGS sequence"/>
</dbReference>
<protein>
    <submittedName>
        <fullName evidence="2">Uncharacterized protein</fullName>
    </submittedName>
</protein>
<name>A0A7J0GFC2_9ERIC</name>
<organism evidence="2 3">
    <name type="scientific">Actinidia rufa</name>
    <dbReference type="NCBI Taxonomy" id="165716"/>
    <lineage>
        <taxon>Eukaryota</taxon>
        <taxon>Viridiplantae</taxon>
        <taxon>Streptophyta</taxon>
        <taxon>Embryophyta</taxon>
        <taxon>Tracheophyta</taxon>
        <taxon>Spermatophyta</taxon>
        <taxon>Magnoliopsida</taxon>
        <taxon>eudicotyledons</taxon>
        <taxon>Gunneridae</taxon>
        <taxon>Pentapetalae</taxon>
        <taxon>asterids</taxon>
        <taxon>Ericales</taxon>
        <taxon>Actinidiaceae</taxon>
        <taxon>Actinidia</taxon>
    </lineage>
</organism>
<gene>
    <name evidence="2" type="ORF">Acr_21g0000170</name>
</gene>
<comment type="caution">
    <text evidence="2">The sequence shown here is derived from an EMBL/GenBank/DDBJ whole genome shotgun (WGS) entry which is preliminary data.</text>
</comment>
<accession>A0A7J0GFC2</accession>